<dbReference type="Gene3D" id="2.60.120.200">
    <property type="match status" value="1"/>
</dbReference>
<evidence type="ECO:0008006" key="3">
    <source>
        <dbReference type="Google" id="ProtNLM"/>
    </source>
</evidence>
<keyword evidence="1" id="KW-0472">Membrane</keyword>
<accession>A0A6C0LDB9</accession>
<keyword evidence="1" id="KW-1133">Transmembrane helix</keyword>
<dbReference type="SUPFAM" id="SSF49899">
    <property type="entry name" value="Concanavalin A-like lectins/glucanases"/>
    <property type="match status" value="1"/>
</dbReference>
<evidence type="ECO:0000313" key="2">
    <source>
        <dbReference type="EMBL" id="QHU28055.1"/>
    </source>
</evidence>
<protein>
    <recommendedName>
        <fullName evidence="3">LamG-like jellyroll fold domain-containing protein</fullName>
    </recommendedName>
</protein>
<evidence type="ECO:0000256" key="1">
    <source>
        <dbReference type="SAM" id="Phobius"/>
    </source>
</evidence>
<proteinExistence type="predicted"/>
<name>A0A6C0LDB9_9ZZZZ</name>
<keyword evidence="1" id="KW-0812">Transmembrane</keyword>
<dbReference type="Pfam" id="PF13385">
    <property type="entry name" value="Laminin_G_3"/>
    <property type="match status" value="1"/>
</dbReference>
<dbReference type="InterPro" id="IPR013320">
    <property type="entry name" value="ConA-like_dom_sf"/>
</dbReference>
<dbReference type="EMBL" id="MN740468">
    <property type="protein sequence ID" value="QHU28055.1"/>
    <property type="molecule type" value="Genomic_DNA"/>
</dbReference>
<dbReference type="AlphaFoldDB" id="A0A6C0LDB9"/>
<organism evidence="2">
    <name type="scientific">viral metagenome</name>
    <dbReference type="NCBI Taxonomy" id="1070528"/>
    <lineage>
        <taxon>unclassified sequences</taxon>
        <taxon>metagenomes</taxon>
        <taxon>organismal metagenomes</taxon>
    </lineage>
</organism>
<reference evidence="2" key="1">
    <citation type="journal article" date="2020" name="Nature">
        <title>Giant virus diversity and host interactions through global metagenomics.</title>
        <authorList>
            <person name="Schulz F."/>
            <person name="Roux S."/>
            <person name="Paez-Espino D."/>
            <person name="Jungbluth S."/>
            <person name="Walsh D.A."/>
            <person name="Denef V.J."/>
            <person name="McMahon K.D."/>
            <person name="Konstantinidis K.T."/>
            <person name="Eloe-Fadrosh E.A."/>
            <person name="Kyrpides N.C."/>
            <person name="Woyke T."/>
        </authorList>
    </citation>
    <scope>NUCLEOTIDE SEQUENCE</scope>
    <source>
        <strain evidence="2">GVMAG-M-3300027770-17</strain>
    </source>
</reference>
<feature type="transmembrane region" description="Helical" evidence="1">
    <location>
        <begin position="6"/>
        <end position="25"/>
    </location>
</feature>
<sequence length="229" mass="25669">MEDYLLSIILTIIVFIVVYIILKYFSYSSLSGGGSNLVSSIQDGKTESTYSGNIQVSQNQKKGLVFSYTTWILIDDFNYKYGEPKIIFTKGTPDLKISCPALVIDPNTNSLLIYIDTYGTKEIIPISNIPAKKWLHVGIVVDQYSTNIYINGTLHTHHTLNQLPKQNSANVLITPKGGFNGKVGSIDYYPTLLDQNDIYNLSLNTPKLDRSSIGIVPPYFAQTWWLQKS</sequence>